<protein>
    <recommendedName>
        <fullName evidence="1">DUF3806 domain-containing protein</fullName>
    </recommendedName>
</protein>
<feature type="domain" description="DUF3806" evidence="1">
    <location>
        <begin position="65"/>
        <end position="118"/>
    </location>
</feature>
<accession>M1NP81</accession>
<dbReference type="RefSeq" id="WP_015399746.1">
    <property type="nucleotide sequence ID" value="NC_020302.1"/>
</dbReference>
<dbReference type="HOGENOM" id="CLU_1851782_0_0_11"/>
<keyword evidence="3" id="KW-1185">Reference proteome</keyword>
<name>M1NP81_9CORY</name>
<dbReference type="OrthoDB" id="5185238at2"/>
<organism evidence="2 3">
    <name type="scientific">Corynebacterium halotolerans YIM 70093 = DSM 44683</name>
    <dbReference type="NCBI Taxonomy" id="1121362"/>
    <lineage>
        <taxon>Bacteria</taxon>
        <taxon>Bacillati</taxon>
        <taxon>Actinomycetota</taxon>
        <taxon>Actinomycetes</taxon>
        <taxon>Mycobacteriales</taxon>
        <taxon>Corynebacteriaceae</taxon>
        <taxon>Corynebacterium</taxon>
    </lineage>
</organism>
<dbReference type="Pfam" id="PF12713">
    <property type="entry name" value="DUF3806"/>
    <property type="match status" value="1"/>
</dbReference>
<dbReference type="Proteomes" id="UP000011723">
    <property type="component" value="Chromosome"/>
</dbReference>
<sequence>MENSDAPRILALADDEREWLAARLTAAAKAGLLADQEALIDSFDGSRDDWHARPLGERGSAAMLVNIYGAAFGQLLSEEFDLEWCVVEREGTDQIGLYGAAGRLVFFPLQTVAQRWEDPAQRSLADLLAQARESLRAVQGEG</sequence>
<dbReference type="PATRIC" id="fig|1121362.3.peg.302"/>
<dbReference type="EMBL" id="CP003697">
    <property type="protein sequence ID" value="AGF71322.1"/>
    <property type="molecule type" value="Genomic_DNA"/>
</dbReference>
<gene>
    <name evidence="2" type="ORF">A605_01540</name>
</gene>
<evidence type="ECO:0000259" key="1">
    <source>
        <dbReference type="Pfam" id="PF12713"/>
    </source>
</evidence>
<evidence type="ECO:0000313" key="2">
    <source>
        <dbReference type="EMBL" id="AGF71322.1"/>
    </source>
</evidence>
<reference evidence="2 3" key="1">
    <citation type="journal article" date="2012" name="Stand. Genomic Sci.">
        <title>Genome sequence of the halotolerant bacterium Corynebacterium halotolerans type strain YIM 70093(T) (= DSM 44683(T)).</title>
        <authorList>
            <person name="Ruckert C."/>
            <person name="Albersmeier A."/>
            <person name="Al-Dilaimi A."/>
            <person name="Niehaus K."/>
            <person name="Szczepanowski R."/>
            <person name="Kalinowski J."/>
        </authorList>
    </citation>
    <scope>NUCLEOTIDE SEQUENCE [LARGE SCALE GENOMIC DNA]</scope>
    <source>
        <strain evidence="2">YIM 70093</strain>
    </source>
</reference>
<dbReference type="InterPro" id="IPR024266">
    <property type="entry name" value="DUF3806"/>
</dbReference>
<dbReference type="KEGG" id="chn:A605_01540"/>
<dbReference type="eggNOG" id="ENOG5031PSD">
    <property type="taxonomic scope" value="Bacteria"/>
</dbReference>
<proteinExistence type="predicted"/>
<evidence type="ECO:0000313" key="3">
    <source>
        <dbReference type="Proteomes" id="UP000011723"/>
    </source>
</evidence>
<dbReference type="AlphaFoldDB" id="M1NP81"/>